<comment type="caution">
    <text evidence="14">The sequence shown here is derived from an EMBL/GenBank/DDBJ whole genome shotgun (WGS) entry which is preliminary data.</text>
</comment>
<comment type="subcellular location">
    <subcellularLocation>
        <location evidence="2">Secreted</location>
    </subcellularLocation>
</comment>
<keyword evidence="4 14" id="KW-0645">Protease</keyword>
<accession>A0A081L746</accession>
<sequence length="793" mass="87313">MKKGKWTSIALTAVLGLGTLTAFSTPLSAHTTEKSTSSDGGHYSGIPFDASVVNEDRLIKALKKQGKIKKNANEAETQKALKNYLKKKEEAAMKQSASTLTEEPEFLKEYKQEVHNKLAKKKKLKQHKGKEGNQVKPVKKEKYKGDVRNDKVLVLLVDFKDYKHNSIKKEETDMYYDKYDQQHYQDMLFGKNGYIGPDGKRKVSMKQYYEKQSGGSYTISGTVAGWYTAKHEAAYYGGNVPDESGSDGKPRELVKEALEAAAKDPNIDLGEYDQWDRYDIDGDGVYNEPDGIIDHLMVVHAGVGEEAGGGQLGSDAIWSHRWSLGDVFEIPNTESEAGQGGKLGALDYTIEPEDGAAGVFTHEFGHDLGLPDEYDTQYTGKGEPVSYWSIMSSGSWAGKVPGTEPTGFSPYAKEMLQNLHGGNWLSGQTIDGKALKKSKTVLIDEAATKGTNHDAVRVDLPDKEIVVTKPAQGKYAYFSGTGDNLNATMTTTGIDLSKGSKAELTFKAWYDIEEDYDYAYVEVRETGTDQWKTIAGNITNDRNEAGANEGNGIDGKSDGWVDATFDLSDYAGKKIDLQFRYTTDAGYSLPGLFVDDLNVTADGTKVWSDDAEGTSTFTFNGFSQSNGKQYAAQYYLLEWRSYADVDKGLKHIKRGASLMSYNNGLVVWYVDQSYSDNWVGKHPGNGFLGVVDADQQVLKWSDGSVAATGFQVHDAAFSLNPSTKLNIDYTATTGLTLEDRYIRPTRTFSDQKNYVNPNNPDAGRDVPTYGLSFKVVGQSKDRSVGKVLISKSN</sequence>
<protein>
    <submittedName>
        <fullName evidence="14">Protease</fullName>
    </submittedName>
</protein>
<feature type="region of interest" description="Disordered" evidence="10">
    <location>
        <begin position="120"/>
        <end position="142"/>
    </location>
</feature>
<reference evidence="14 15" key="1">
    <citation type="submission" date="2012-09" db="EMBL/GenBank/DDBJ databases">
        <title>Genome Sequence of Bacillus sp. DW5-4.</title>
        <authorList>
            <person name="Lai Q."/>
            <person name="Liu Y."/>
            <person name="Shao Z."/>
        </authorList>
    </citation>
    <scope>NUCLEOTIDE SEQUENCE [LARGE SCALE GENOMIC DNA]</scope>
    <source>
        <strain evidence="14 15">DW5-4</strain>
    </source>
</reference>
<dbReference type="eggNOG" id="COG4412">
    <property type="taxonomic scope" value="Bacteria"/>
</dbReference>
<feature type="signal peptide" evidence="11">
    <location>
        <begin position="1"/>
        <end position="29"/>
    </location>
</feature>
<evidence type="ECO:0000259" key="12">
    <source>
        <dbReference type="Pfam" id="PF05547"/>
    </source>
</evidence>
<dbReference type="SUPFAM" id="SSF55486">
    <property type="entry name" value="Metalloproteases ('zincins'), catalytic domain"/>
    <property type="match status" value="1"/>
</dbReference>
<dbReference type="Proteomes" id="UP000028091">
    <property type="component" value="Unassembled WGS sequence"/>
</dbReference>
<dbReference type="InterPro" id="IPR012300">
    <property type="entry name" value="Pept_M6_InhA"/>
</dbReference>
<dbReference type="PANTHER" id="PTHR13062:SF12">
    <property type="entry name" value="ALPHA-2-MACROGLOBULIN DOMAIN-CONTAINING PROTEIN"/>
    <property type="match status" value="1"/>
</dbReference>
<evidence type="ECO:0000313" key="15">
    <source>
        <dbReference type="Proteomes" id="UP000028091"/>
    </source>
</evidence>
<keyword evidence="7" id="KW-0378">Hydrolase</keyword>
<feature type="compositionally biased region" description="Basic and acidic residues" evidence="10">
    <location>
        <begin position="129"/>
        <end position="142"/>
    </location>
</feature>
<evidence type="ECO:0000256" key="7">
    <source>
        <dbReference type="ARBA" id="ARBA00022801"/>
    </source>
</evidence>
<keyword evidence="8" id="KW-0862">Zinc</keyword>
<evidence type="ECO:0000256" key="3">
    <source>
        <dbReference type="ARBA" id="ARBA00022525"/>
    </source>
</evidence>
<gene>
    <name evidence="14" type="ORF">BA70_12180</name>
</gene>
<evidence type="ECO:0000256" key="10">
    <source>
        <dbReference type="SAM" id="MobiDB-lite"/>
    </source>
</evidence>
<evidence type="ECO:0000256" key="11">
    <source>
        <dbReference type="SAM" id="SignalP"/>
    </source>
</evidence>
<feature type="domain" description="Immune inhibitor A-like metallopeptidase VEG" evidence="13">
    <location>
        <begin position="631"/>
        <end position="787"/>
    </location>
</feature>
<feature type="domain" description="Peptidase M6-like" evidence="12">
    <location>
        <begin position="140"/>
        <end position="425"/>
    </location>
</feature>
<evidence type="ECO:0000256" key="5">
    <source>
        <dbReference type="ARBA" id="ARBA00022723"/>
    </source>
</evidence>
<evidence type="ECO:0000256" key="4">
    <source>
        <dbReference type="ARBA" id="ARBA00022670"/>
    </source>
</evidence>
<evidence type="ECO:0000256" key="2">
    <source>
        <dbReference type="ARBA" id="ARBA00004613"/>
    </source>
</evidence>
<dbReference type="GO" id="GO:0008237">
    <property type="term" value="F:metallopeptidase activity"/>
    <property type="evidence" value="ECO:0007669"/>
    <property type="project" value="UniProtKB-KW"/>
</dbReference>
<dbReference type="EMBL" id="JOTP01000033">
    <property type="protein sequence ID" value="KEP25072.1"/>
    <property type="molecule type" value="Genomic_DNA"/>
</dbReference>
<dbReference type="NCBIfam" id="TIGR03296">
    <property type="entry name" value="M6dom_TIGR03296"/>
    <property type="match status" value="1"/>
</dbReference>
<evidence type="ECO:0000256" key="9">
    <source>
        <dbReference type="ARBA" id="ARBA00023049"/>
    </source>
</evidence>
<dbReference type="MEROPS" id="M06.001"/>
<comment type="cofactor">
    <cofactor evidence="1">
        <name>Zn(2+)</name>
        <dbReference type="ChEBI" id="CHEBI:29105"/>
    </cofactor>
</comment>
<evidence type="ECO:0000256" key="6">
    <source>
        <dbReference type="ARBA" id="ARBA00022729"/>
    </source>
</evidence>
<evidence type="ECO:0000256" key="8">
    <source>
        <dbReference type="ARBA" id="ARBA00022833"/>
    </source>
</evidence>
<dbReference type="GO" id="GO:0005576">
    <property type="term" value="C:extracellular region"/>
    <property type="evidence" value="ECO:0007669"/>
    <property type="project" value="UniProtKB-SubCell"/>
</dbReference>
<dbReference type="Pfam" id="PF20773">
    <property type="entry name" value="InhA-like_MAM"/>
    <property type="match status" value="1"/>
</dbReference>
<dbReference type="AlphaFoldDB" id="A0A081L746"/>
<dbReference type="PIRSF" id="PIRSF007519">
    <property type="entry name" value="Protease_InhA"/>
    <property type="match status" value="1"/>
</dbReference>
<evidence type="ECO:0000256" key="1">
    <source>
        <dbReference type="ARBA" id="ARBA00001947"/>
    </source>
</evidence>
<keyword evidence="15" id="KW-1185">Reference proteome</keyword>
<keyword evidence="5" id="KW-0479">Metal-binding</keyword>
<feature type="chain" id="PRO_5038946745" evidence="11">
    <location>
        <begin position="30"/>
        <end position="793"/>
    </location>
</feature>
<dbReference type="Pfam" id="PF05547">
    <property type="entry name" value="Peptidase_M6"/>
    <property type="match status" value="1"/>
</dbReference>
<keyword evidence="6 11" id="KW-0732">Signal</keyword>
<evidence type="ECO:0000313" key="14">
    <source>
        <dbReference type="EMBL" id="KEP25072.1"/>
    </source>
</evidence>
<name>A0A081L746_9BACI</name>
<dbReference type="GO" id="GO:0006508">
    <property type="term" value="P:proteolysis"/>
    <property type="evidence" value="ECO:0007669"/>
    <property type="project" value="UniProtKB-KW"/>
</dbReference>
<dbReference type="OrthoDB" id="275270at2"/>
<dbReference type="Pfam" id="PF20774">
    <property type="entry name" value="InhA-like_VEG"/>
    <property type="match status" value="1"/>
</dbReference>
<keyword evidence="3" id="KW-0964">Secreted</keyword>
<dbReference type="GO" id="GO:0046872">
    <property type="term" value="F:metal ion binding"/>
    <property type="evidence" value="ECO:0007669"/>
    <property type="project" value="UniProtKB-KW"/>
</dbReference>
<dbReference type="RefSeq" id="WP_034324776.1">
    <property type="nucleotide sequence ID" value="NZ_JOTP01000033.1"/>
</dbReference>
<dbReference type="InterPro" id="IPR008757">
    <property type="entry name" value="Peptidase_M6-like_domain"/>
</dbReference>
<keyword evidence="9" id="KW-0482">Metalloprotease</keyword>
<proteinExistence type="predicted"/>
<evidence type="ECO:0000259" key="13">
    <source>
        <dbReference type="Pfam" id="PF20774"/>
    </source>
</evidence>
<organism evidence="14 15">
    <name type="scientific">Bacillus zhangzhouensis</name>
    <dbReference type="NCBI Taxonomy" id="1178540"/>
    <lineage>
        <taxon>Bacteria</taxon>
        <taxon>Bacillati</taxon>
        <taxon>Bacillota</taxon>
        <taxon>Bacilli</taxon>
        <taxon>Bacillales</taxon>
        <taxon>Bacillaceae</taxon>
        <taxon>Bacillus</taxon>
    </lineage>
</organism>
<dbReference type="InterPro" id="IPR048665">
    <property type="entry name" value="InhA-like_VEG"/>
</dbReference>
<dbReference type="PANTHER" id="PTHR13062">
    <property type="entry name" value="COLLAGENASE"/>
    <property type="match status" value="1"/>
</dbReference>